<dbReference type="GO" id="GO:0005737">
    <property type="term" value="C:cytoplasm"/>
    <property type="evidence" value="ECO:0007669"/>
    <property type="project" value="TreeGrafter"/>
</dbReference>
<organism evidence="4 5">
    <name type="scientific">Paramecium primaurelia</name>
    <dbReference type="NCBI Taxonomy" id="5886"/>
    <lineage>
        <taxon>Eukaryota</taxon>
        <taxon>Sar</taxon>
        <taxon>Alveolata</taxon>
        <taxon>Ciliophora</taxon>
        <taxon>Intramacronucleata</taxon>
        <taxon>Oligohymenophorea</taxon>
        <taxon>Peniculida</taxon>
        <taxon>Parameciidae</taxon>
        <taxon>Paramecium</taxon>
    </lineage>
</organism>
<name>A0A8S1M368_PARPR</name>
<dbReference type="OMA" id="KLITHQY"/>
<dbReference type="InterPro" id="IPR000594">
    <property type="entry name" value="ThiF_NAD_FAD-bd"/>
</dbReference>
<dbReference type="PIRSF" id="PIRSF039099">
    <property type="entry name" value="APP-BP1"/>
    <property type="match status" value="1"/>
</dbReference>
<keyword evidence="5" id="KW-1185">Reference proteome</keyword>
<evidence type="ECO:0000259" key="3">
    <source>
        <dbReference type="Pfam" id="PF00899"/>
    </source>
</evidence>
<evidence type="ECO:0000313" key="5">
    <source>
        <dbReference type="Proteomes" id="UP000688137"/>
    </source>
</evidence>
<dbReference type="PANTHER" id="PTHR10953">
    <property type="entry name" value="UBIQUITIN-ACTIVATING ENZYME E1"/>
    <property type="match status" value="1"/>
</dbReference>
<dbReference type="InterPro" id="IPR030667">
    <property type="entry name" value="APP-BP1"/>
</dbReference>
<dbReference type="Pfam" id="PF00899">
    <property type="entry name" value="ThiF"/>
    <property type="match status" value="1"/>
</dbReference>
<comment type="similarity">
    <text evidence="2">Belongs to the ubiquitin-activating E1 family. ULA1 subfamily.</text>
</comment>
<dbReference type="GO" id="GO:0045116">
    <property type="term" value="P:protein neddylation"/>
    <property type="evidence" value="ECO:0007669"/>
    <property type="project" value="TreeGrafter"/>
</dbReference>
<proteinExistence type="inferred from homology"/>
<keyword evidence="1 2" id="KW-0833">Ubl conjugation pathway</keyword>
<accession>A0A8S1M368</accession>
<evidence type="ECO:0000256" key="2">
    <source>
        <dbReference type="PIRNR" id="PIRNR039099"/>
    </source>
</evidence>
<evidence type="ECO:0000256" key="1">
    <source>
        <dbReference type="ARBA" id="ARBA00022786"/>
    </source>
</evidence>
<protein>
    <recommendedName>
        <fullName evidence="2">NEDD8-activating enzyme E1 regulatory subunit</fullName>
    </recommendedName>
</protein>
<sequence length="480" mass="56541">MSSNDKYDRQVRIWGPHGQARLQNARVLLLGCDPVGVETLKNLVLPGIGYVIIVDNKLVTEQDIENNFFIPHDTIGQSRAKVVFEYLLEMNSDVKGEWHQLENYNINDQQFDLIIANEKQFLENKFNLIELQTYGFIGKMRLYSPKCHIIESKPMNQKYDLRIFNPFQELKEYFDSIEFEGDVDYLAHIPYIAILYKALQKYHQINGKYPITFKEKHQDFKQVILSLCDNLEYQYKGNFYEAIDNIDQAFESQNWKNILESTEMEQDDKESQFYILLQALRQFVQIHGVPPLSKAFPDMKCFTQTYVHLKNNIYGVRIEKDFQIFKDLCQNKINDETIRLFIENVQDLKTINYRTIQQELQQPNQVDDYDNDCYIWYILLRSVNEFYQINNRWPNQQKSDIQLLQEIVVKQCKLVNVDSVPESHIIEICRYEGSKLHMIASVIGGMASQEAVKLITNQFVPINNTLIYDGLKSEASIFEF</sequence>
<dbReference type="Proteomes" id="UP000688137">
    <property type="component" value="Unassembled WGS sequence"/>
</dbReference>
<dbReference type="InterPro" id="IPR045886">
    <property type="entry name" value="ThiF/MoeB/HesA"/>
</dbReference>
<comment type="pathway">
    <text evidence="2">Protein modification; protein neddylation.</text>
</comment>
<dbReference type="GO" id="GO:0019781">
    <property type="term" value="F:NEDD8 activating enzyme activity"/>
    <property type="evidence" value="ECO:0007669"/>
    <property type="project" value="TreeGrafter"/>
</dbReference>
<dbReference type="AlphaFoldDB" id="A0A8S1M368"/>
<evidence type="ECO:0000313" key="4">
    <source>
        <dbReference type="EMBL" id="CAD8074367.1"/>
    </source>
</evidence>
<reference evidence="4" key="1">
    <citation type="submission" date="2021-01" db="EMBL/GenBank/DDBJ databases">
        <authorList>
            <consortium name="Genoscope - CEA"/>
            <person name="William W."/>
        </authorList>
    </citation>
    <scope>NUCLEOTIDE SEQUENCE</scope>
</reference>
<gene>
    <name evidence="4" type="ORF">PPRIM_AZ9-3.1.T0520241</name>
</gene>
<dbReference type="EMBL" id="CAJJDM010000052">
    <property type="protein sequence ID" value="CAD8074367.1"/>
    <property type="molecule type" value="Genomic_DNA"/>
</dbReference>
<dbReference type="PANTHER" id="PTHR10953:SF29">
    <property type="entry name" value="NEDD8-ACTIVATING ENZYME E1 REGULATORY SUBUNIT"/>
    <property type="match status" value="1"/>
</dbReference>
<comment type="caution">
    <text evidence="4">The sequence shown here is derived from an EMBL/GenBank/DDBJ whole genome shotgun (WGS) entry which is preliminary data.</text>
</comment>
<feature type="domain" description="THIF-type NAD/FAD binding fold" evidence="3">
    <location>
        <begin position="7"/>
        <end position="100"/>
    </location>
</feature>